<keyword evidence="3" id="KW-1185">Reference proteome</keyword>
<sequence length="280" mass="29552">MSARERVAPGAFRLGSRFVASEIGMLLRRRRNQLMLVTLSAIPVIIAIAVKLTTHNNADGLIGSIADNGIFVAFTALVVVIPIFLPMAVSVVVGESIAGEAGTGTLRYLLAVPVGRTRLLAVKLIAAAVWCLLTALTVAVVGIVIGLALFPKGKVTLLSGTQTSMADGVWRLSIVVGYATVMMLAIAALGLFISTLTEVPIAAMAATLSLAITMQVLDAVPQLHAIQPWLISHYLLRFSDVLRDPLSLAGLQHGLWVALGYVVVFASAAWARFTSKDVTS</sequence>
<dbReference type="EMBL" id="CP097332">
    <property type="protein sequence ID" value="UQX88637.1"/>
    <property type="molecule type" value="Genomic_DNA"/>
</dbReference>
<dbReference type="Proteomes" id="UP001056336">
    <property type="component" value="Chromosome"/>
</dbReference>
<gene>
    <name evidence="2" type="ORF">M6D93_01225</name>
</gene>
<protein>
    <submittedName>
        <fullName evidence="2">ABC transporter permease</fullName>
    </submittedName>
</protein>
<dbReference type="RefSeq" id="WP_249772319.1">
    <property type="nucleotide sequence ID" value="NZ_CP097332.1"/>
</dbReference>
<feature type="transmembrane region" description="Helical" evidence="1">
    <location>
        <begin position="124"/>
        <end position="150"/>
    </location>
</feature>
<evidence type="ECO:0000313" key="3">
    <source>
        <dbReference type="Proteomes" id="UP001056336"/>
    </source>
</evidence>
<reference evidence="2" key="1">
    <citation type="journal article" date="2018" name="Int. J. Syst. Evol. Microbiol.">
        <title>Jatrophihabitans telluris sp. nov., isolated from sediment soil of lava forest wetlands and the emended description of the genus Jatrophihabitans.</title>
        <authorList>
            <person name="Lee K.C."/>
            <person name="Suh M.K."/>
            <person name="Eom M.K."/>
            <person name="Kim K.K."/>
            <person name="Kim J.S."/>
            <person name="Kim D.S."/>
            <person name="Ko S.H."/>
            <person name="Shin Y.K."/>
            <person name="Lee J.S."/>
        </authorList>
    </citation>
    <scope>NUCLEOTIDE SEQUENCE</scope>
    <source>
        <strain evidence="2">N237</strain>
    </source>
</reference>
<dbReference type="Pfam" id="PF12730">
    <property type="entry name" value="ABC2_membrane_4"/>
    <property type="match status" value="1"/>
</dbReference>
<organism evidence="2 3">
    <name type="scientific">Jatrophihabitans telluris</name>
    <dbReference type="NCBI Taxonomy" id="2038343"/>
    <lineage>
        <taxon>Bacteria</taxon>
        <taxon>Bacillati</taxon>
        <taxon>Actinomycetota</taxon>
        <taxon>Actinomycetes</taxon>
        <taxon>Jatrophihabitantales</taxon>
        <taxon>Jatrophihabitantaceae</taxon>
        <taxon>Jatrophihabitans</taxon>
    </lineage>
</organism>
<keyword evidence="1" id="KW-1133">Transmembrane helix</keyword>
<feature type="transmembrane region" description="Helical" evidence="1">
    <location>
        <begin position="170"/>
        <end position="192"/>
    </location>
</feature>
<proteinExistence type="predicted"/>
<evidence type="ECO:0000256" key="1">
    <source>
        <dbReference type="SAM" id="Phobius"/>
    </source>
</evidence>
<feature type="transmembrane region" description="Helical" evidence="1">
    <location>
        <begin position="70"/>
        <end position="93"/>
    </location>
</feature>
<reference evidence="2" key="2">
    <citation type="submission" date="2022-05" db="EMBL/GenBank/DDBJ databases">
        <authorList>
            <person name="Kim J.-S."/>
            <person name="Lee K."/>
            <person name="Suh M."/>
            <person name="Eom M."/>
            <person name="Kim J.-S."/>
            <person name="Kim D.-S."/>
            <person name="Ko S.-H."/>
            <person name="Shin Y."/>
            <person name="Lee J.-S."/>
        </authorList>
    </citation>
    <scope>NUCLEOTIDE SEQUENCE</scope>
    <source>
        <strain evidence="2">N237</strain>
    </source>
</reference>
<feature type="transmembrane region" description="Helical" evidence="1">
    <location>
        <begin position="34"/>
        <end position="50"/>
    </location>
</feature>
<feature type="transmembrane region" description="Helical" evidence="1">
    <location>
        <begin position="253"/>
        <end position="273"/>
    </location>
</feature>
<keyword evidence="1" id="KW-0472">Membrane</keyword>
<accession>A0ABY4QZH4</accession>
<dbReference type="PANTHER" id="PTHR37305:SF1">
    <property type="entry name" value="MEMBRANE PROTEIN"/>
    <property type="match status" value="1"/>
</dbReference>
<name>A0ABY4QZH4_9ACTN</name>
<dbReference type="PANTHER" id="PTHR37305">
    <property type="entry name" value="INTEGRAL MEMBRANE PROTEIN-RELATED"/>
    <property type="match status" value="1"/>
</dbReference>
<keyword evidence="1" id="KW-0812">Transmembrane</keyword>
<evidence type="ECO:0000313" key="2">
    <source>
        <dbReference type="EMBL" id="UQX88637.1"/>
    </source>
</evidence>
<feature type="transmembrane region" description="Helical" evidence="1">
    <location>
        <begin position="199"/>
        <end position="217"/>
    </location>
</feature>